<gene>
    <name evidence="1" type="primary">xaxA_1</name>
    <name evidence="1" type="ORF">NCTC11938_04208</name>
</gene>
<dbReference type="Proteomes" id="UP000254191">
    <property type="component" value="Unassembled WGS sequence"/>
</dbReference>
<accession>A0A379GG50</accession>
<dbReference type="AlphaFoldDB" id="A0A379GG50"/>
<reference evidence="1 2" key="1">
    <citation type="submission" date="2018-06" db="EMBL/GenBank/DDBJ databases">
        <authorList>
            <consortium name="Pathogen Informatics"/>
            <person name="Doyle S."/>
        </authorList>
    </citation>
    <scope>NUCLEOTIDE SEQUENCE [LARGE SCALE GENOMIC DNA]</scope>
    <source>
        <strain evidence="1 2">NCTC11938</strain>
    </source>
</reference>
<dbReference type="Gene3D" id="1.20.1170.10">
    <property type="match status" value="1"/>
</dbReference>
<protein>
    <submittedName>
        <fullName evidence="1">Toxin</fullName>
    </submittedName>
</protein>
<dbReference type="EMBL" id="UGTS01000006">
    <property type="protein sequence ID" value="SUC39930.1"/>
    <property type="molecule type" value="Genomic_DNA"/>
</dbReference>
<proteinExistence type="predicted"/>
<organism evidence="1 2">
    <name type="scientific">Proteus mirabilis</name>
    <dbReference type="NCBI Taxonomy" id="584"/>
    <lineage>
        <taxon>Bacteria</taxon>
        <taxon>Pseudomonadati</taxon>
        <taxon>Pseudomonadota</taxon>
        <taxon>Gammaproteobacteria</taxon>
        <taxon>Enterobacterales</taxon>
        <taxon>Morganellaceae</taxon>
        <taxon>Proteus</taxon>
    </lineage>
</organism>
<evidence type="ECO:0000313" key="1">
    <source>
        <dbReference type="EMBL" id="SUC39930.1"/>
    </source>
</evidence>
<name>A0A379GG50_PROMI</name>
<sequence length="133" mass="15541">MIITGGIFGSKAEKIRKKRNETIEKLHNINKGIKQQSTISECLQRFQVDLDEIEQYIEDADMSVEHLLYMWQTILTEINASLINFKKIDNAMELIRFSIYLEKIIAPWYMVVGYSKEMMAVFDEALSSFYSSK</sequence>
<dbReference type="SUPFAM" id="SSF58100">
    <property type="entry name" value="Bacterial hemolysins"/>
    <property type="match status" value="1"/>
</dbReference>
<evidence type="ECO:0000313" key="2">
    <source>
        <dbReference type="Proteomes" id="UP000254191"/>
    </source>
</evidence>